<evidence type="ECO:0000256" key="9">
    <source>
        <dbReference type="ARBA" id="ARBA00029596"/>
    </source>
</evidence>
<accession>A0A7X2L0S9</accession>
<evidence type="ECO:0000256" key="2">
    <source>
        <dbReference type="ARBA" id="ARBA00001968"/>
    </source>
</evidence>
<comment type="function">
    <text evidence="8">Catalyzes the aldol cleavage of 4-hydroxy-4-methyl-2-oxoglutarate (HMG) into 2 molecules of pyruvate. Also contains a secondary oxaloacetate (OAA) decarboxylase activity due to the common pyruvate enolate transition state formed following C-C bond cleavage in the retro-aldol and decarboxylation reactions.</text>
</comment>
<evidence type="ECO:0000256" key="3">
    <source>
        <dbReference type="ARBA" id="ARBA00008621"/>
    </source>
</evidence>
<evidence type="ECO:0000256" key="7">
    <source>
        <dbReference type="ARBA" id="ARBA00016549"/>
    </source>
</evidence>
<protein>
    <recommendedName>
        <fullName evidence="7">Putative 4-hydroxy-4-methyl-2-oxoglutarate aldolase</fullName>
        <ecNumber evidence="6">4.1.1.112</ecNumber>
        <ecNumber evidence="5">4.1.3.17</ecNumber>
    </recommendedName>
    <alternativeName>
        <fullName evidence="11">Oxaloacetate decarboxylase</fullName>
    </alternativeName>
    <alternativeName>
        <fullName evidence="9">Regulator of ribonuclease activity homolog</fullName>
    </alternativeName>
    <alternativeName>
        <fullName evidence="10">RraA-like protein</fullName>
    </alternativeName>
</protein>
<dbReference type="GO" id="GO:0046872">
    <property type="term" value="F:metal ion binding"/>
    <property type="evidence" value="ECO:0007669"/>
    <property type="project" value="UniProtKB-KW"/>
</dbReference>
<evidence type="ECO:0000256" key="6">
    <source>
        <dbReference type="ARBA" id="ARBA00012947"/>
    </source>
</evidence>
<comment type="cofactor">
    <cofactor evidence="2">
        <name>a divalent metal cation</name>
        <dbReference type="ChEBI" id="CHEBI:60240"/>
    </cofactor>
</comment>
<dbReference type="Pfam" id="PF03737">
    <property type="entry name" value="RraA-like"/>
    <property type="match status" value="1"/>
</dbReference>
<evidence type="ECO:0000256" key="5">
    <source>
        <dbReference type="ARBA" id="ARBA00012213"/>
    </source>
</evidence>
<dbReference type="Proteomes" id="UP000463051">
    <property type="component" value="Unassembled WGS sequence"/>
</dbReference>
<proteinExistence type="inferred from homology"/>
<comment type="catalytic activity">
    <reaction evidence="12">
        <text>oxaloacetate + H(+) = pyruvate + CO2</text>
        <dbReference type="Rhea" id="RHEA:15641"/>
        <dbReference type="ChEBI" id="CHEBI:15361"/>
        <dbReference type="ChEBI" id="CHEBI:15378"/>
        <dbReference type="ChEBI" id="CHEBI:16452"/>
        <dbReference type="ChEBI" id="CHEBI:16526"/>
        <dbReference type="EC" id="4.1.1.112"/>
    </reaction>
</comment>
<evidence type="ECO:0000256" key="11">
    <source>
        <dbReference type="ARBA" id="ARBA00032305"/>
    </source>
</evidence>
<comment type="subunit">
    <text evidence="4">Homotrimer.</text>
</comment>
<organism evidence="14 15">
    <name type="scientific">Paenibacillus monticola</name>
    <dbReference type="NCBI Taxonomy" id="2666075"/>
    <lineage>
        <taxon>Bacteria</taxon>
        <taxon>Bacillati</taxon>
        <taxon>Bacillota</taxon>
        <taxon>Bacilli</taxon>
        <taxon>Bacillales</taxon>
        <taxon>Paenibacillaceae</taxon>
        <taxon>Paenibacillus</taxon>
    </lineage>
</organism>
<dbReference type="PANTHER" id="PTHR33254">
    <property type="entry name" value="4-HYDROXY-4-METHYL-2-OXOGLUTARATE ALDOLASE 3-RELATED"/>
    <property type="match status" value="1"/>
</dbReference>
<feature type="binding site" evidence="13">
    <location>
        <begin position="99"/>
        <end position="102"/>
    </location>
    <ligand>
        <name>substrate</name>
    </ligand>
</feature>
<dbReference type="EC" id="4.1.3.17" evidence="5"/>
<evidence type="ECO:0000256" key="4">
    <source>
        <dbReference type="ARBA" id="ARBA00011233"/>
    </source>
</evidence>
<keyword evidence="13" id="KW-0460">Magnesium</keyword>
<name>A0A7X2L0S9_9BACL</name>
<dbReference type="PANTHER" id="PTHR33254:SF4">
    <property type="entry name" value="4-HYDROXY-4-METHYL-2-OXOGLUTARATE ALDOLASE 3-RELATED"/>
    <property type="match status" value="1"/>
</dbReference>
<dbReference type="GO" id="GO:0047443">
    <property type="term" value="F:4-hydroxy-4-methyl-2-oxoglutarate aldolase activity"/>
    <property type="evidence" value="ECO:0007669"/>
    <property type="project" value="UniProtKB-EC"/>
</dbReference>
<dbReference type="InterPro" id="IPR005493">
    <property type="entry name" value="RraA/RraA-like"/>
</dbReference>
<gene>
    <name evidence="14" type="ORF">GJB61_06490</name>
</gene>
<evidence type="ECO:0000256" key="13">
    <source>
        <dbReference type="PIRSR" id="PIRSR605493-1"/>
    </source>
</evidence>
<comment type="caution">
    <text evidence="14">The sequence shown here is derived from an EMBL/GenBank/DDBJ whole genome shotgun (WGS) entry which is preliminary data.</text>
</comment>
<dbReference type="EMBL" id="WJXB01000002">
    <property type="protein sequence ID" value="MRN52644.1"/>
    <property type="molecule type" value="Genomic_DNA"/>
</dbReference>
<evidence type="ECO:0000256" key="8">
    <source>
        <dbReference type="ARBA" id="ARBA00025046"/>
    </source>
</evidence>
<keyword evidence="15" id="KW-1185">Reference proteome</keyword>
<feature type="binding site" evidence="13">
    <location>
        <position position="121"/>
    </location>
    <ligand>
        <name>substrate</name>
    </ligand>
</feature>
<comment type="catalytic activity">
    <reaction evidence="1">
        <text>4-hydroxy-4-methyl-2-oxoglutarate = 2 pyruvate</text>
        <dbReference type="Rhea" id="RHEA:22748"/>
        <dbReference type="ChEBI" id="CHEBI:15361"/>
        <dbReference type="ChEBI" id="CHEBI:58276"/>
        <dbReference type="EC" id="4.1.3.17"/>
    </reaction>
</comment>
<feature type="binding site" evidence="13">
    <location>
        <position position="122"/>
    </location>
    <ligand>
        <name>Mg(2+)</name>
        <dbReference type="ChEBI" id="CHEBI:18420"/>
    </ligand>
</feature>
<evidence type="ECO:0000256" key="10">
    <source>
        <dbReference type="ARBA" id="ARBA00030169"/>
    </source>
</evidence>
<dbReference type="Gene3D" id="3.50.30.40">
    <property type="entry name" value="Ribonuclease E inhibitor RraA/RraA-like"/>
    <property type="match status" value="1"/>
</dbReference>
<dbReference type="EC" id="4.1.1.112" evidence="6"/>
<dbReference type="SUPFAM" id="SSF89562">
    <property type="entry name" value="RraA-like"/>
    <property type="match status" value="1"/>
</dbReference>
<comment type="similarity">
    <text evidence="3">Belongs to the class II aldolase/RraA-like family.</text>
</comment>
<evidence type="ECO:0000256" key="12">
    <source>
        <dbReference type="ARBA" id="ARBA00047973"/>
    </source>
</evidence>
<comment type="cofactor">
    <cofactor evidence="13">
        <name>Mg(2+)</name>
        <dbReference type="ChEBI" id="CHEBI:18420"/>
    </cofactor>
</comment>
<dbReference type="CDD" id="cd16841">
    <property type="entry name" value="RraA_family"/>
    <property type="match status" value="1"/>
</dbReference>
<dbReference type="RefSeq" id="WP_154117644.1">
    <property type="nucleotide sequence ID" value="NZ_WJXB01000002.1"/>
</dbReference>
<evidence type="ECO:0000313" key="15">
    <source>
        <dbReference type="Proteomes" id="UP000463051"/>
    </source>
</evidence>
<evidence type="ECO:0000313" key="14">
    <source>
        <dbReference type="EMBL" id="MRN52644.1"/>
    </source>
</evidence>
<dbReference type="AlphaFoldDB" id="A0A7X2L0S9"/>
<keyword evidence="13" id="KW-0479">Metal-binding</keyword>
<sequence>METMEDVQLFDMMQQQLYSAVICDSLDELGYRNQAMHANIRPLEHNYIIAGRAKTILSVDVFYISDNPYVKEIEVIDSIKPGEIVIAATNQSTQNGMWGELLSTASKMRGARGAIIDGYIRDTKKIIELGFPVYSTGYKPVDSKGRGLVIDYDCPVDAGGVRVHPGDVIFADYDGVVVIPNAVLYQVMELALAKVTGENHSREELLTGKLLREVYDKYGVL</sequence>
<evidence type="ECO:0000256" key="1">
    <source>
        <dbReference type="ARBA" id="ARBA00001342"/>
    </source>
</evidence>
<dbReference type="GO" id="GO:0008948">
    <property type="term" value="F:oxaloacetate decarboxylase activity"/>
    <property type="evidence" value="ECO:0007669"/>
    <property type="project" value="UniProtKB-EC"/>
</dbReference>
<reference evidence="14 15" key="1">
    <citation type="submission" date="2019-11" db="EMBL/GenBank/DDBJ databases">
        <title>Paenibacillus monticola sp. nov., a novel PGPR strain isolated from mountain sample in China.</title>
        <authorList>
            <person name="Zhao Q."/>
            <person name="Li H.-P."/>
            <person name="Zhang J.-L."/>
        </authorList>
    </citation>
    <scope>NUCLEOTIDE SEQUENCE [LARGE SCALE GENOMIC DNA]</scope>
    <source>
        <strain evidence="14 15">LC-T2</strain>
    </source>
</reference>
<dbReference type="InterPro" id="IPR036704">
    <property type="entry name" value="RraA/RraA-like_sf"/>
</dbReference>